<dbReference type="RefSeq" id="WP_229880617.1">
    <property type="nucleotide sequence ID" value="NZ_BMWA01000006.1"/>
</dbReference>
<evidence type="ECO:0000313" key="1">
    <source>
        <dbReference type="EMBL" id="MFC7011962.1"/>
    </source>
</evidence>
<name>A0ABW2DZH0_9ACTN</name>
<reference evidence="2" key="1">
    <citation type="journal article" date="2019" name="Int. J. Syst. Evol. Microbiol.">
        <title>The Global Catalogue of Microorganisms (GCM) 10K type strain sequencing project: providing services to taxonomists for standard genome sequencing and annotation.</title>
        <authorList>
            <consortium name="The Broad Institute Genomics Platform"/>
            <consortium name="The Broad Institute Genome Sequencing Center for Infectious Disease"/>
            <person name="Wu L."/>
            <person name="Ma J."/>
        </authorList>
    </citation>
    <scope>NUCLEOTIDE SEQUENCE [LARGE SCALE GENOMIC DNA]</scope>
    <source>
        <strain evidence="2">JCM 4855</strain>
    </source>
</reference>
<evidence type="ECO:0008006" key="3">
    <source>
        <dbReference type="Google" id="ProtNLM"/>
    </source>
</evidence>
<organism evidence="1 2">
    <name type="scientific">Streptomyces viridiviolaceus</name>
    <dbReference type="NCBI Taxonomy" id="68282"/>
    <lineage>
        <taxon>Bacteria</taxon>
        <taxon>Bacillati</taxon>
        <taxon>Actinomycetota</taxon>
        <taxon>Actinomycetes</taxon>
        <taxon>Kitasatosporales</taxon>
        <taxon>Streptomycetaceae</taxon>
        <taxon>Streptomyces</taxon>
    </lineage>
</organism>
<accession>A0ABW2DZH0</accession>
<evidence type="ECO:0000313" key="2">
    <source>
        <dbReference type="Proteomes" id="UP001596409"/>
    </source>
</evidence>
<dbReference type="Proteomes" id="UP001596409">
    <property type="component" value="Unassembled WGS sequence"/>
</dbReference>
<protein>
    <recommendedName>
        <fullName evidence="3">GNAT family N-acetyltransferase</fullName>
    </recommendedName>
</protein>
<sequence>MTGEQQSVVTAALRVSGQDDVLEQRLDDEPTVFNTAATAGARPEPLTVRVTDDAGELVGGLTAWTWSGLCSVDLLRVREDQRHTGRGAG</sequence>
<comment type="caution">
    <text evidence="1">The sequence shown here is derived from an EMBL/GenBank/DDBJ whole genome shotgun (WGS) entry which is preliminary data.</text>
</comment>
<dbReference type="EMBL" id="JBHSYM010000022">
    <property type="protein sequence ID" value="MFC7011962.1"/>
    <property type="molecule type" value="Genomic_DNA"/>
</dbReference>
<proteinExistence type="predicted"/>
<gene>
    <name evidence="1" type="ORF">ACFQMH_09645</name>
</gene>
<keyword evidence="2" id="KW-1185">Reference proteome</keyword>